<evidence type="ECO:0000259" key="1">
    <source>
        <dbReference type="Pfam" id="PF07715"/>
    </source>
</evidence>
<keyword evidence="3" id="KW-1185">Reference proteome</keyword>
<gene>
    <name evidence="2" type="ORF">GCM10009118_26240</name>
</gene>
<dbReference type="Proteomes" id="UP001501126">
    <property type="component" value="Unassembled WGS sequence"/>
</dbReference>
<name>A0ABP3Y3T3_9FLAO</name>
<dbReference type="InterPro" id="IPR012910">
    <property type="entry name" value="Plug_dom"/>
</dbReference>
<proteinExistence type="predicted"/>
<dbReference type="Pfam" id="PF13715">
    <property type="entry name" value="CarbopepD_reg_2"/>
    <property type="match status" value="1"/>
</dbReference>
<reference evidence="3" key="1">
    <citation type="journal article" date="2019" name="Int. J. Syst. Evol. Microbiol.">
        <title>The Global Catalogue of Microorganisms (GCM) 10K type strain sequencing project: providing services to taxonomists for standard genome sequencing and annotation.</title>
        <authorList>
            <consortium name="The Broad Institute Genomics Platform"/>
            <consortium name="The Broad Institute Genome Sequencing Center for Infectious Disease"/>
            <person name="Wu L."/>
            <person name="Ma J."/>
        </authorList>
    </citation>
    <scope>NUCLEOTIDE SEQUENCE [LARGE SCALE GENOMIC DNA]</scope>
    <source>
        <strain evidence="3">JCM 16083</strain>
    </source>
</reference>
<dbReference type="RefSeq" id="WP_343788582.1">
    <property type="nucleotide sequence ID" value="NZ_BAAAFH010000022.1"/>
</dbReference>
<feature type="domain" description="TonB-dependent receptor plug" evidence="1">
    <location>
        <begin position="137"/>
        <end position="217"/>
    </location>
</feature>
<dbReference type="EMBL" id="BAAAFH010000022">
    <property type="protein sequence ID" value="GAA0876214.1"/>
    <property type="molecule type" value="Genomic_DNA"/>
</dbReference>
<organism evidence="2 3">
    <name type="scientific">Wandonia haliotis</name>
    <dbReference type="NCBI Taxonomy" id="574963"/>
    <lineage>
        <taxon>Bacteria</taxon>
        <taxon>Pseudomonadati</taxon>
        <taxon>Bacteroidota</taxon>
        <taxon>Flavobacteriia</taxon>
        <taxon>Flavobacteriales</taxon>
        <taxon>Crocinitomicaceae</taxon>
        <taxon>Wandonia</taxon>
    </lineage>
</organism>
<dbReference type="Gene3D" id="2.170.130.10">
    <property type="entry name" value="TonB-dependent receptor, plug domain"/>
    <property type="match status" value="1"/>
</dbReference>
<dbReference type="Pfam" id="PF07715">
    <property type="entry name" value="Plug"/>
    <property type="match status" value="1"/>
</dbReference>
<dbReference type="InterPro" id="IPR037066">
    <property type="entry name" value="Plug_dom_sf"/>
</dbReference>
<dbReference type="SUPFAM" id="SSF49464">
    <property type="entry name" value="Carboxypeptidase regulatory domain-like"/>
    <property type="match status" value="1"/>
</dbReference>
<dbReference type="SUPFAM" id="SSF56935">
    <property type="entry name" value="Porins"/>
    <property type="match status" value="1"/>
</dbReference>
<comment type="caution">
    <text evidence="2">The sequence shown here is derived from an EMBL/GenBank/DDBJ whole genome shotgun (WGS) entry which is preliminary data.</text>
</comment>
<dbReference type="InterPro" id="IPR008969">
    <property type="entry name" value="CarboxyPept-like_regulatory"/>
</dbReference>
<evidence type="ECO:0000313" key="2">
    <source>
        <dbReference type="EMBL" id="GAA0876214.1"/>
    </source>
</evidence>
<sequence>MQKILRLFLLIPVLWCSALWGQIATVKGYVVDDAGERITGVTIQSTDKTVQTKVDFNGNFKIELESNRDYQLVFSFVTSRRTVNLHLLNGEVRDLGAVKIESLLGKEVDVYGKGSVESDPTIVTLPPFDISSFALPNGVTQALAYITPAVSNNELTANYNVRGGNYDENLIYVNGFEVYRPFLTRAGQQEGLNFINSALVDDIRFSAGGFDARYGDRLSSVLDIRYRDPDSTRASLVAGLLGAEAHVEARKNRFAFLGGARFRSNGYLLNTLPTKGEYNPVFWDAQFLTHYNITENLRWNVMGHFSSNKFSFVPQTRETSFGTFNQALSFKVYFDGREVTLFRTVTGATSLEYDVSKSLRLNFYASVFNTDESENFDVLGQYYINELETDPAKENFGDSVNTLGVGSFLNHSRNRLKATIVSVYHTGEKKFKRKEFAKSGKLRQLESSLDWGAKFQKEFFNDILSEWEMVDSAGYISPQNANGDLELKNVIKQRHNLQTYRVTGFAGYSLRWNFVKDKHIVHLKDVYRNESGKKERRKYIDTLERVPARLAFNIGVRSGYTGVNNEFWVTPRASLVYTPRMYFYRNGKVYRRNVKFRLASGLYYQPPLYRDLRAYDGQLNTSVLAQKSVHVVAGTDVFFNMWNRESPFKFSAEVYYKYLWDVNPYKISDVRLRYFANNDAVAYAYGADLNLNGQFIKGIESFFKLGFLRTMEDIKNDEYYVYFNQAGDTIYPGYTFDDVAVDSTRNAPGYIPRPSDQMITFGVLFQDRMPKIEQLSVQLSGLFGSRLPYGPPGEHRYQDTLRQKAYMRVDIGVSYDFLYKKPKESRKKFWKNFSDVKLSLEVFNILGINNVLSQTWVQDVEGRNYAIPNYLTQRLFNLKLILRL</sequence>
<accession>A0ABP3Y3T3</accession>
<evidence type="ECO:0000313" key="3">
    <source>
        <dbReference type="Proteomes" id="UP001501126"/>
    </source>
</evidence>
<protein>
    <submittedName>
        <fullName evidence="2">Carboxypeptidase-like regulatory domain-containing protein</fullName>
    </submittedName>
</protein>